<dbReference type="AlphaFoldDB" id="A0A2C8F8J4"/>
<proteinExistence type="predicted"/>
<protein>
    <submittedName>
        <fullName evidence="1">Uncharacterized protein</fullName>
    </submittedName>
</protein>
<keyword evidence="2" id="KW-1185">Reference proteome</keyword>
<evidence type="ECO:0000313" key="1">
    <source>
        <dbReference type="EMBL" id="SOB58167.1"/>
    </source>
</evidence>
<gene>
    <name evidence="1" type="ORF">DPRO_1278</name>
</gene>
<sequence>MSTLKSSLSGPKNRGHFWGRLLMKDDSQIKFLSVNFYFLKEVDPVKHMKPCLRLKVDKLDHLVQDLALLNNLSPHHLDEGNRYHQEHDSSFDPADYDGVLGDKAIAAMQYMSDSQRQEDLLGVIDFNFGMFETLMSGYETHEDYLKNLKQELYKIHRRQILGLPSCVALGSPPLKQGDSSDFKERIEQKLKKQMAKYRLQKPLLHPISCTIIVIQPDETQYAGKQKDIDNYAFHFILPTVHQELAPLTTLGGIFNDTYLHSEDFEGFPPQKGLPKSVLQYTIIEIPRLNDDPKEGSVFMFLGKGRFHECYWKELDHKIDKALEGDGLY</sequence>
<dbReference type="KEGG" id="pprf:DPRO_1278"/>
<accession>A0A2C8F8J4</accession>
<dbReference type="Proteomes" id="UP000219215">
    <property type="component" value="Chromosome DPRO"/>
</dbReference>
<name>A0A2C8F8J4_9BACT</name>
<evidence type="ECO:0000313" key="2">
    <source>
        <dbReference type="Proteomes" id="UP000219215"/>
    </source>
</evidence>
<organism evidence="1 2">
    <name type="scientific">Pseudodesulfovibrio profundus</name>
    <dbReference type="NCBI Taxonomy" id="57320"/>
    <lineage>
        <taxon>Bacteria</taxon>
        <taxon>Pseudomonadati</taxon>
        <taxon>Thermodesulfobacteriota</taxon>
        <taxon>Desulfovibrionia</taxon>
        <taxon>Desulfovibrionales</taxon>
        <taxon>Desulfovibrionaceae</taxon>
    </lineage>
</organism>
<reference evidence="2" key="1">
    <citation type="submission" date="2017-09" db="EMBL/GenBank/DDBJ databases">
        <authorList>
            <person name="Regsiter A."/>
            <person name="William W."/>
        </authorList>
    </citation>
    <scope>NUCLEOTIDE SEQUENCE [LARGE SCALE GENOMIC DNA]</scope>
    <source>
        <strain evidence="2">500-1</strain>
    </source>
</reference>
<dbReference type="EMBL" id="LT907975">
    <property type="protein sequence ID" value="SOB58167.1"/>
    <property type="molecule type" value="Genomic_DNA"/>
</dbReference>